<keyword evidence="2 9" id="KW-1003">Cell membrane</keyword>
<feature type="active site" evidence="9">
    <location>
        <position position="121"/>
    </location>
</feature>
<evidence type="ECO:0000256" key="1">
    <source>
        <dbReference type="ARBA" id="ARBA00006139"/>
    </source>
</evidence>
<comment type="caution">
    <text evidence="9">Lacks conserved residue(s) required for the propagation of feature annotation.</text>
</comment>
<evidence type="ECO:0000256" key="3">
    <source>
        <dbReference type="ARBA" id="ARBA00022670"/>
    </source>
</evidence>
<name>A0A235BQN6_UNCW3</name>
<gene>
    <name evidence="9 12" type="primary">lspA</name>
    <name evidence="12" type="ORF">CH333_07630</name>
</gene>
<evidence type="ECO:0000313" key="13">
    <source>
        <dbReference type="Proteomes" id="UP000215215"/>
    </source>
</evidence>
<keyword evidence="7 9" id="KW-1133">Transmembrane helix</keyword>
<dbReference type="UniPathway" id="UPA00665"/>
<dbReference type="GO" id="GO:0005886">
    <property type="term" value="C:plasma membrane"/>
    <property type="evidence" value="ECO:0007669"/>
    <property type="project" value="UniProtKB-SubCell"/>
</dbReference>
<organism evidence="12 13">
    <name type="scientific">candidate division WOR-3 bacterium JGI_Cruoil_03_44_89</name>
    <dbReference type="NCBI Taxonomy" id="1973748"/>
    <lineage>
        <taxon>Bacteria</taxon>
        <taxon>Bacteria division WOR-3</taxon>
    </lineage>
</organism>
<comment type="function">
    <text evidence="9 10">This protein specifically catalyzes the removal of signal peptides from prolipoproteins.</text>
</comment>
<keyword evidence="6 9" id="KW-0378">Hydrolase</keyword>
<feature type="transmembrane region" description="Helical" evidence="9">
    <location>
        <begin position="48"/>
        <end position="72"/>
    </location>
</feature>
<comment type="subcellular location">
    <subcellularLocation>
        <location evidence="9">Cell membrane</location>
        <topology evidence="9">Multi-pass membrane protein</topology>
    </subcellularLocation>
</comment>
<keyword evidence="3 9" id="KW-0645">Protease</keyword>
<evidence type="ECO:0000256" key="10">
    <source>
        <dbReference type="RuleBase" id="RU000594"/>
    </source>
</evidence>
<dbReference type="HAMAP" id="MF_00161">
    <property type="entry name" value="LspA"/>
    <property type="match status" value="1"/>
</dbReference>
<protein>
    <recommendedName>
        <fullName evidence="9">Lipoprotein signal peptidase</fullName>
        <ecNumber evidence="9">3.4.23.36</ecNumber>
    </recommendedName>
    <alternativeName>
        <fullName evidence="9">Prolipoprotein signal peptidase</fullName>
    </alternativeName>
    <alternativeName>
        <fullName evidence="9">Signal peptidase II</fullName>
        <shortName evidence="9">SPase II</shortName>
    </alternativeName>
</protein>
<feature type="transmembrane region" description="Helical" evidence="9">
    <location>
        <begin position="79"/>
        <end position="96"/>
    </location>
</feature>
<dbReference type="PRINTS" id="PR00781">
    <property type="entry name" value="LIPOSIGPTASE"/>
</dbReference>
<evidence type="ECO:0000256" key="2">
    <source>
        <dbReference type="ARBA" id="ARBA00022475"/>
    </source>
</evidence>
<proteinExistence type="inferred from homology"/>
<dbReference type="GO" id="GO:0006508">
    <property type="term" value="P:proteolysis"/>
    <property type="evidence" value="ECO:0007669"/>
    <property type="project" value="UniProtKB-KW"/>
</dbReference>
<evidence type="ECO:0000256" key="4">
    <source>
        <dbReference type="ARBA" id="ARBA00022692"/>
    </source>
</evidence>
<dbReference type="AlphaFoldDB" id="A0A235BQN6"/>
<comment type="pathway">
    <text evidence="9">Protein modification; lipoprotein biosynthesis (signal peptide cleavage).</text>
</comment>
<keyword evidence="8 9" id="KW-0472">Membrane</keyword>
<dbReference type="EMBL" id="NOZQ01000169">
    <property type="protein sequence ID" value="OYD14648.1"/>
    <property type="molecule type" value="Genomic_DNA"/>
</dbReference>
<dbReference type="EC" id="3.4.23.36" evidence="9"/>
<dbReference type="PANTHER" id="PTHR33695">
    <property type="entry name" value="LIPOPROTEIN SIGNAL PEPTIDASE"/>
    <property type="match status" value="1"/>
</dbReference>
<accession>A0A235BQN6</accession>
<dbReference type="GO" id="GO:0004190">
    <property type="term" value="F:aspartic-type endopeptidase activity"/>
    <property type="evidence" value="ECO:0007669"/>
    <property type="project" value="UniProtKB-UniRule"/>
</dbReference>
<dbReference type="PANTHER" id="PTHR33695:SF1">
    <property type="entry name" value="LIPOPROTEIN SIGNAL PEPTIDASE"/>
    <property type="match status" value="1"/>
</dbReference>
<dbReference type="InterPro" id="IPR001872">
    <property type="entry name" value="Peptidase_A8"/>
</dbReference>
<evidence type="ECO:0000256" key="7">
    <source>
        <dbReference type="ARBA" id="ARBA00022989"/>
    </source>
</evidence>
<comment type="catalytic activity">
    <reaction evidence="9 10">
        <text>Release of signal peptides from bacterial membrane prolipoproteins. Hydrolyzes -Xaa-Yaa-Zaa-|-(S,diacylglyceryl)Cys-, in which Xaa is hydrophobic (preferably Leu), and Yaa (Ala or Ser) and Zaa (Gly or Ala) have small, neutral side chains.</text>
        <dbReference type="EC" id="3.4.23.36"/>
    </reaction>
</comment>
<dbReference type="Pfam" id="PF01252">
    <property type="entry name" value="Peptidase_A8"/>
    <property type="match status" value="1"/>
</dbReference>
<evidence type="ECO:0000256" key="5">
    <source>
        <dbReference type="ARBA" id="ARBA00022750"/>
    </source>
</evidence>
<evidence type="ECO:0000256" key="11">
    <source>
        <dbReference type="RuleBase" id="RU004181"/>
    </source>
</evidence>
<dbReference type="Proteomes" id="UP000215215">
    <property type="component" value="Unassembled WGS sequence"/>
</dbReference>
<evidence type="ECO:0000256" key="8">
    <source>
        <dbReference type="ARBA" id="ARBA00023136"/>
    </source>
</evidence>
<sequence>MKLFLPCFLVVLTDQVSKYAISRLIPLGRGVRIFGDFIRFVHVHNPGAIFSIPVGACFPYIVGAACIVLFIYSIRKRSALLSLIFGGAIGNLIDRIRMGAVIDFIDIGIGNLRWPTFNVADSCITIGVIIFLVSMIGRKSAVE</sequence>
<reference evidence="12 13" key="1">
    <citation type="submission" date="2017-07" db="EMBL/GenBank/DDBJ databases">
        <title>Recovery of genomes from metagenomes via a dereplication, aggregation, and scoring strategy.</title>
        <authorList>
            <person name="Sieber C.M."/>
            <person name="Probst A.J."/>
            <person name="Sharrar A."/>
            <person name="Thomas B.C."/>
            <person name="Hess M."/>
            <person name="Tringe S.G."/>
            <person name="Banfield J.F."/>
        </authorList>
    </citation>
    <scope>NUCLEOTIDE SEQUENCE [LARGE SCALE GENOMIC DNA]</scope>
    <source>
        <strain evidence="12">JGI_Cruoil_03_44_89</strain>
    </source>
</reference>
<evidence type="ECO:0000256" key="6">
    <source>
        <dbReference type="ARBA" id="ARBA00022801"/>
    </source>
</evidence>
<feature type="active site" evidence="9">
    <location>
        <position position="103"/>
    </location>
</feature>
<dbReference type="PROSITE" id="PS00855">
    <property type="entry name" value="SPASE_II"/>
    <property type="match status" value="1"/>
</dbReference>
<keyword evidence="4 9" id="KW-0812">Transmembrane</keyword>
<comment type="similarity">
    <text evidence="1 9 11">Belongs to the peptidase A8 family.</text>
</comment>
<feature type="transmembrane region" description="Helical" evidence="9">
    <location>
        <begin position="116"/>
        <end position="137"/>
    </location>
</feature>
<dbReference type="NCBIfam" id="TIGR00077">
    <property type="entry name" value="lspA"/>
    <property type="match status" value="1"/>
</dbReference>
<evidence type="ECO:0000256" key="9">
    <source>
        <dbReference type="HAMAP-Rule" id="MF_00161"/>
    </source>
</evidence>
<evidence type="ECO:0000313" key="12">
    <source>
        <dbReference type="EMBL" id="OYD14648.1"/>
    </source>
</evidence>
<keyword evidence="5 9" id="KW-0064">Aspartyl protease</keyword>
<comment type="caution">
    <text evidence="12">The sequence shown here is derived from an EMBL/GenBank/DDBJ whole genome shotgun (WGS) entry which is preliminary data.</text>
</comment>